<dbReference type="InterPro" id="IPR036457">
    <property type="entry name" value="PPM-type-like_dom_sf"/>
</dbReference>
<evidence type="ECO:0000259" key="1">
    <source>
        <dbReference type="PROSITE" id="PS51746"/>
    </source>
</evidence>
<feature type="domain" description="PPM-type phosphatase" evidence="1">
    <location>
        <begin position="1"/>
        <end position="251"/>
    </location>
</feature>
<dbReference type="InterPro" id="IPR015655">
    <property type="entry name" value="PP2C"/>
</dbReference>
<evidence type="ECO:0000313" key="2">
    <source>
        <dbReference type="EMBL" id="OGI41676.1"/>
    </source>
</evidence>
<dbReference type="SMART" id="SM00332">
    <property type="entry name" value="PP2Cc"/>
    <property type="match status" value="1"/>
</dbReference>
<evidence type="ECO:0000313" key="3">
    <source>
        <dbReference type="Proteomes" id="UP000177925"/>
    </source>
</evidence>
<dbReference type="EMBL" id="MFSS01000121">
    <property type="protein sequence ID" value="OGI41676.1"/>
    <property type="molecule type" value="Genomic_DNA"/>
</dbReference>
<accession>A0A1F6T9C3</accession>
<dbReference type="NCBIfam" id="NF033484">
    <property type="entry name" value="Stp1_PP2C_phos"/>
    <property type="match status" value="1"/>
</dbReference>
<sequence>MGVLTMAGITDPGMVRDHNEDCYLISPRKGLAILADGMGGHLAGEVASSLAVNVISRYLTDNLARARKLRRNGDDISAEAKTILKAVELANGTIFETSRSRREFSGMGTTVVVAAFRASKLYVAHVGDSRLYRLRDGMLTRLTEDHSMVQELLRQGLITPEEARTSNTRNLVTRALGVDATVRPDVQEYSVQAGDVYLLCSDGLNDVLTDSDIQRMLVDHGANLEEVIQKMVMVVNAKGGPDNVSVVAIRADKPASPRIKKTRRRTRA</sequence>
<dbReference type="Gene3D" id="3.60.40.10">
    <property type="entry name" value="PPM-type phosphatase domain"/>
    <property type="match status" value="1"/>
</dbReference>
<dbReference type="AlphaFoldDB" id="A0A1F6T9C3"/>
<proteinExistence type="predicted"/>
<comment type="caution">
    <text evidence="2">The sequence shown here is derived from an EMBL/GenBank/DDBJ whole genome shotgun (WGS) entry which is preliminary data.</text>
</comment>
<dbReference type="GO" id="GO:0004722">
    <property type="term" value="F:protein serine/threonine phosphatase activity"/>
    <property type="evidence" value="ECO:0007669"/>
    <property type="project" value="InterPro"/>
</dbReference>
<reference evidence="2 3" key="1">
    <citation type="journal article" date="2016" name="Nat. Commun.">
        <title>Thousands of microbial genomes shed light on interconnected biogeochemical processes in an aquifer system.</title>
        <authorList>
            <person name="Anantharaman K."/>
            <person name="Brown C.T."/>
            <person name="Hug L.A."/>
            <person name="Sharon I."/>
            <person name="Castelle C.J."/>
            <person name="Probst A.J."/>
            <person name="Thomas B.C."/>
            <person name="Singh A."/>
            <person name="Wilkins M.J."/>
            <person name="Karaoz U."/>
            <person name="Brodie E.L."/>
            <person name="Williams K.H."/>
            <person name="Hubbard S.S."/>
            <person name="Banfield J.F."/>
        </authorList>
    </citation>
    <scope>NUCLEOTIDE SEQUENCE [LARGE SCALE GENOMIC DNA]</scope>
</reference>
<dbReference type="STRING" id="1817758.A2150_03000"/>
<dbReference type="PANTHER" id="PTHR13832:SF827">
    <property type="entry name" value="PROTEIN PHOSPHATASE 1L"/>
    <property type="match status" value="1"/>
</dbReference>
<dbReference type="SMART" id="SM00331">
    <property type="entry name" value="PP2C_SIG"/>
    <property type="match status" value="1"/>
</dbReference>
<gene>
    <name evidence="2" type="ORF">A2150_03000</name>
</gene>
<dbReference type="InterPro" id="IPR001932">
    <property type="entry name" value="PPM-type_phosphatase-like_dom"/>
</dbReference>
<dbReference type="SUPFAM" id="SSF81606">
    <property type="entry name" value="PP2C-like"/>
    <property type="match status" value="1"/>
</dbReference>
<name>A0A1F6T9C3_9PROT</name>
<dbReference type="Pfam" id="PF13672">
    <property type="entry name" value="PP2C_2"/>
    <property type="match status" value="1"/>
</dbReference>
<protein>
    <recommendedName>
        <fullName evidence="1">PPM-type phosphatase domain-containing protein</fullName>
    </recommendedName>
</protein>
<dbReference type="CDD" id="cd00143">
    <property type="entry name" value="PP2Cc"/>
    <property type="match status" value="1"/>
</dbReference>
<dbReference type="PROSITE" id="PS51746">
    <property type="entry name" value="PPM_2"/>
    <property type="match status" value="1"/>
</dbReference>
<dbReference type="Proteomes" id="UP000177925">
    <property type="component" value="Unassembled WGS sequence"/>
</dbReference>
<organism evidence="2 3">
    <name type="scientific">Candidatus Muproteobacteria bacterium RBG_16_64_11</name>
    <dbReference type="NCBI Taxonomy" id="1817758"/>
    <lineage>
        <taxon>Bacteria</taxon>
        <taxon>Pseudomonadati</taxon>
        <taxon>Pseudomonadota</taxon>
        <taxon>Candidatus Muproteobacteria</taxon>
    </lineage>
</organism>
<dbReference type="PANTHER" id="PTHR13832">
    <property type="entry name" value="PROTEIN PHOSPHATASE 2C"/>
    <property type="match status" value="1"/>
</dbReference>